<comment type="caution">
    <text evidence="2">The sequence shown here is derived from an EMBL/GenBank/DDBJ whole genome shotgun (WGS) entry which is preliminary data.</text>
</comment>
<keyword evidence="3" id="KW-1185">Reference proteome</keyword>
<reference evidence="2 3" key="1">
    <citation type="submission" date="2021-06" db="EMBL/GenBank/DDBJ databases">
        <title>Caerostris extrusa draft genome.</title>
        <authorList>
            <person name="Kono N."/>
            <person name="Arakawa K."/>
        </authorList>
    </citation>
    <scope>NUCLEOTIDE SEQUENCE [LARGE SCALE GENOMIC DNA]</scope>
</reference>
<dbReference type="Proteomes" id="UP001054945">
    <property type="component" value="Unassembled WGS sequence"/>
</dbReference>
<accession>A0AAV4Y722</accession>
<evidence type="ECO:0000256" key="1">
    <source>
        <dbReference type="SAM" id="Phobius"/>
    </source>
</evidence>
<protein>
    <submittedName>
        <fullName evidence="2">Uncharacterized protein</fullName>
    </submittedName>
</protein>
<evidence type="ECO:0000313" key="2">
    <source>
        <dbReference type="EMBL" id="GIZ02005.1"/>
    </source>
</evidence>
<keyword evidence="1" id="KW-0812">Transmembrane</keyword>
<organism evidence="2 3">
    <name type="scientific">Caerostris extrusa</name>
    <name type="common">Bark spider</name>
    <name type="synonym">Caerostris bankana</name>
    <dbReference type="NCBI Taxonomy" id="172846"/>
    <lineage>
        <taxon>Eukaryota</taxon>
        <taxon>Metazoa</taxon>
        <taxon>Ecdysozoa</taxon>
        <taxon>Arthropoda</taxon>
        <taxon>Chelicerata</taxon>
        <taxon>Arachnida</taxon>
        <taxon>Araneae</taxon>
        <taxon>Araneomorphae</taxon>
        <taxon>Entelegynae</taxon>
        <taxon>Araneoidea</taxon>
        <taxon>Araneidae</taxon>
        <taxon>Caerostris</taxon>
    </lineage>
</organism>
<keyword evidence="1" id="KW-1133">Transmembrane helix</keyword>
<name>A0AAV4Y722_CAEEX</name>
<sequence>MKHEGYYDHPEIFHFSIIVSFPNIRFALSGILFFQIRTQPESPSKMKLNYPVKTTDYINAFHNYGYSCFYYDKSSYNKLESKGVFFSEKRNKKQFSENKIFGLELVPKPLDQTEKN</sequence>
<keyword evidence="1" id="KW-0472">Membrane</keyword>
<dbReference type="AlphaFoldDB" id="A0AAV4Y722"/>
<gene>
    <name evidence="2" type="ORF">CEXT_274531</name>
</gene>
<dbReference type="EMBL" id="BPLR01018747">
    <property type="protein sequence ID" value="GIZ02005.1"/>
    <property type="molecule type" value="Genomic_DNA"/>
</dbReference>
<proteinExistence type="predicted"/>
<evidence type="ECO:0000313" key="3">
    <source>
        <dbReference type="Proteomes" id="UP001054945"/>
    </source>
</evidence>
<feature type="transmembrane region" description="Helical" evidence="1">
    <location>
        <begin position="12"/>
        <end position="36"/>
    </location>
</feature>